<dbReference type="AlphaFoldDB" id="A0A9N8DG32"/>
<evidence type="ECO:0000313" key="2">
    <source>
        <dbReference type="EMBL" id="CAB9501195.1"/>
    </source>
</evidence>
<name>A0A9N8DG32_9STRA</name>
<protein>
    <submittedName>
        <fullName evidence="2">Uncharacterized protein</fullName>
    </submittedName>
</protein>
<reference evidence="2" key="1">
    <citation type="submission" date="2020-06" db="EMBL/GenBank/DDBJ databases">
        <authorList>
            <consortium name="Plant Systems Biology data submission"/>
        </authorList>
    </citation>
    <scope>NUCLEOTIDE SEQUENCE</scope>
    <source>
        <strain evidence="2">D6</strain>
    </source>
</reference>
<organism evidence="2 3">
    <name type="scientific">Seminavis robusta</name>
    <dbReference type="NCBI Taxonomy" id="568900"/>
    <lineage>
        <taxon>Eukaryota</taxon>
        <taxon>Sar</taxon>
        <taxon>Stramenopiles</taxon>
        <taxon>Ochrophyta</taxon>
        <taxon>Bacillariophyta</taxon>
        <taxon>Bacillariophyceae</taxon>
        <taxon>Bacillariophycidae</taxon>
        <taxon>Naviculales</taxon>
        <taxon>Naviculaceae</taxon>
        <taxon>Seminavis</taxon>
    </lineage>
</organism>
<dbReference type="EMBL" id="CAICTM010000101">
    <property type="protein sequence ID" value="CAB9501195.1"/>
    <property type="molecule type" value="Genomic_DNA"/>
</dbReference>
<comment type="caution">
    <text evidence="2">The sequence shown here is derived from an EMBL/GenBank/DDBJ whole genome shotgun (WGS) entry which is preliminary data.</text>
</comment>
<dbReference type="OrthoDB" id="48791at2759"/>
<keyword evidence="3" id="KW-1185">Reference proteome</keyword>
<gene>
    <name evidence="2" type="ORF">SEMRO_102_G051990.1</name>
</gene>
<feature type="region of interest" description="Disordered" evidence="1">
    <location>
        <begin position="17"/>
        <end position="39"/>
    </location>
</feature>
<accession>A0A9N8DG32</accession>
<proteinExistence type="predicted"/>
<sequence>MTKLGIWRLMTDRHHQHRLKLPHRQRNSRGQHPDDDSAEIVVEKSPLKLNARTENKDDTTYTSGSQTATEEFDLKDSTSLHMVKAKHDSKKNKKQVSFDGIQVRTYEVILGDNPDCSYPLSLGWRYNLSDTMDLDTYEGQRQQEKAQNVSAKDINKMHIGQLLSLSPTLNSSSAIDYSTEGTLLPFPLTLHERRLRLRTLGHSEESLRQAERKRRIQLSMEWAGGQYPKQEAFPYSKKFFLHYVL</sequence>
<dbReference type="Proteomes" id="UP001153069">
    <property type="component" value="Unassembled WGS sequence"/>
</dbReference>
<feature type="compositionally biased region" description="Basic residues" evidence="1">
    <location>
        <begin position="17"/>
        <end position="29"/>
    </location>
</feature>
<evidence type="ECO:0000256" key="1">
    <source>
        <dbReference type="SAM" id="MobiDB-lite"/>
    </source>
</evidence>
<evidence type="ECO:0000313" key="3">
    <source>
        <dbReference type="Proteomes" id="UP001153069"/>
    </source>
</evidence>